<dbReference type="HOGENOM" id="CLU_024057_1_1_0"/>
<evidence type="ECO:0008006" key="8">
    <source>
        <dbReference type="Google" id="ProtNLM"/>
    </source>
</evidence>
<sequence length="459" mass="50355">MGSLIFAASVSAVVAFAITYFALRSQSAAAVARLSVAERELVTARMEAANKSSQASQLDRELAGLRATLDAEKKAADEKLAAVLQARDDMKAQFEALAASTLQANSRSFLDLAQTKLTDFQNQAKGDLNERQQAIENLVKPIHESLTKFDGQIQQIEKSRNEAYGSLLNQLQTLTQSNDQLRVQTGALVTALRAPQGRGRWGEIQLRRVAEMAGMINRCDFLEQEHLSTEDGGLRPDMVVKLPGGKTVVVDAKTPLAAYLSALEATSDTERAEFLRQHAAQVRVHIKKLGAKSYWEQFENAPEMVVMFLPNEAFFSAALAEDPTLIEAGVADKVIIASPTTLIALLRAVHYGWQQQEIARNAVEVSQLGKDLYERLCTMVGYFEDVGGKLDGAVKAYNKAVSSLESRVLSKARKFPDLAIQIKEEIPQIEQIEPTTKKLQAGDWTQEAEQLPLVDKAGV</sequence>
<dbReference type="GO" id="GO:0006310">
    <property type="term" value="P:DNA recombination"/>
    <property type="evidence" value="ECO:0007669"/>
    <property type="project" value="UniProtKB-KW"/>
</dbReference>
<dbReference type="AlphaFoldDB" id="Q1IRU2"/>
<evidence type="ECO:0000256" key="3">
    <source>
        <dbReference type="ARBA" id="ARBA00023054"/>
    </source>
</evidence>
<keyword evidence="7" id="KW-1185">Reference proteome</keyword>
<dbReference type="PANTHER" id="PTHR30563">
    <property type="entry name" value="DNA RECOMBINATION PROTEIN RMUC"/>
    <property type="match status" value="1"/>
</dbReference>
<dbReference type="PANTHER" id="PTHR30563:SF0">
    <property type="entry name" value="DNA RECOMBINATION PROTEIN RMUC"/>
    <property type="match status" value="1"/>
</dbReference>
<dbReference type="RefSeq" id="WP_011522210.1">
    <property type="nucleotide sequence ID" value="NC_008009.1"/>
</dbReference>
<dbReference type="eggNOG" id="COG1322">
    <property type="taxonomic scope" value="Bacteria"/>
</dbReference>
<dbReference type="STRING" id="204669.Acid345_1406"/>
<name>Q1IRU2_KORVE</name>
<dbReference type="InterPro" id="IPR003798">
    <property type="entry name" value="DNA_recombination_RmuC"/>
</dbReference>
<evidence type="ECO:0000313" key="6">
    <source>
        <dbReference type="EMBL" id="ABF40408.1"/>
    </source>
</evidence>
<dbReference type="EnsemblBacteria" id="ABF40408">
    <property type="protein sequence ID" value="ABF40408"/>
    <property type="gene ID" value="Acid345_1406"/>
</dbReference>
<gene>
    <name evidence="6" type="ordered locus">Acid345_1406</name>
</gene>
<evidence type="ECO:0000256" key="5">
    <source>
        <dbReference type="SAM" id="Coils"/>
    </source>
</evidence>
<dbReference type="Proteomes" id="UP000002432">
    <property type="component" value="Chromosome"/>
</dbReference>
<evidence type="ECO:0000256" key="2">
    <source>
        <dbReference type="ARBA" id="ARBA00009840"/>
    </source>
</evidence>
<protein>
    <recommendedName>
        <fullName evidence="8">DNA recombination protein RmuC</fullName>
    </recommendedName>
</protein>
<accession>Q1IRU2</accession>
<organism evidence="6 7">
    <name type="scientific">Koribacter versatilis (strain Ellin345)</name>
    <dbReference type="NCBI Taxonomy" id="204669"/>
    <lineage>
        <taxon>Bacteria</taxon>
        <taxon>Pseudomonadati</taxon>
        <taxon>Acidobacteriota</taxon>
        <taxon>Terriglobia</taxon>
        <taxon>Terriglobales</taxon>
        <taxon>Candidatus Korobacteraceae</taxon>
        <taxon>Candidatus Korobacter</taxon>
    </lineage>
</organism>
<comment type="function">
    <text evidence="1">Involved in DNA recombination.</text>
</comment>
<evidence type="ECO:0000256" key="1">
    <source>
        <dbReference type="ARBA" id="ARBA00003416"/>
    </source>
</evidence>
<keyword evidence="4" id="KW-0233">DNA recombination</keyword>
<dbReference type="EMBL" id="CP000360">
    <property type="protein sequence ID" value="ABF40408.1"/>
    <property type="molecule type" value="Genomic_DNA"/>
</dbReference>
<proteinExistence type="inferred from homology"/>
<comment type="similarity">
    <text evidence="2">Belongs to the RmuC family.</text>
</comment>
<feature type="coiled-coil region" evidence="5">
    <location>
        <begin position="55"/>
        <end position="93"/>
    </location>
</feature>
<evidence type="ECO:0000256" key="4">
    <source>
        <dbReference type="ARBA" id="ARBA00023172"/>
    </source>
</evidence>
<reference evidence="6 7" key="1">
    <citation type="journal article" date="2009" name="Appl. Environ. Microbiol.">
        <title>Three genomes from the phylum Acidobacteria provide insight into the lifestyles of these microorganisms in soils.</title>
        <authorList>
            <person name="Ward N.L."/>
            <person name="Challacombe J.F."/>
            <person name="Janssen P.H."/>
            <person name="Henrissat B."/>
            <person name="Coutinho P.M."/>
            <person name="Wu M."/>
            <person name="Xie G."/>
            <person name="Haft D.H."/>
            <person name="Sait M."/>
            <person name="Badger J."/>
            <person name="Barabote R.D."/>
            <person name="Bradley B."/>
            <person name="Brettin T.S."/>
            <person name="Brinkac L.M."/>
            <person name="Bruce D."/>
            <person name="Creasy T."/>
            <person name="Daugherty S.C."/>
            <person name="Davidsen T.M."/>
            <person name="DeBoy R.T."/>
            <person name="Detter J.C."/>
            <person name="Dodson R.J."/>
            <person name="Durkin A.S."/>
            <person name="Ganapathy A."/>
            <person name="Gwinn-Giglio M."/>
            <person name="Han C.S."/>
            <person name="Khouri H."/>
            <person name="Kiss H."/>
            <person name="Kothari S.P."/>
            <person name="Madupu R."/>
            <person name="Nelson K.E."/>
            <person name="Nelson W.C."/>
            <person name="Paulsen I."/>
            <person name="Penn K."/>
            <person name="Ren Q."/>
            <person name="Rosovitz M.J."/>
            <person name="Selengut J.D."/>
            <person name="Shrivastava S."/>
            <person name="Sullivan S.A."/>
            <person name="Tapia R."/>
            <person name="Thompson L.S."/>
            <person name="Watkins K.L."/>
            <person name="Yang Q."/>
            <person name="Yu C."/>
            <person name="Zafar N."/>
            <person name="Zhou L."/>
            <person name="Kuske C.R."/>
        </authorList>
    </citation>
    <scope>NUCLEOTIDE SEQUENCE [LARGE SCALE GENOMIC DNA]</scope>
    <source>
        <strain evidence="6 7">Ellin345</strain>
    </source>
</reference>
<keyword evidence="3 5" id="KW-0175">Coiled coil</keyword>
<dbReference type="Pfam" id="PF02646">
    <property type="entry name" value="RmuC"/>
    <property type="match status" value="1"/>
</dbReference>
<dbReference type="KEGG" id="aba:Acid345_1406"/>
<evidence type="ECO:0000313" key="7">
    <source>
        <dbReference type="Proteomes" id="UP000002432"/>
    </source>
</evidence>